<feature type="domain" description="OmpA-like" evidence="7">
    <location>
        <begin position="146"/>
        <end position="269"/>
    </location>
</feature>
<evidence type="ECO:0000256" key="4">
    <source>
        <dbReference type="ARBA" id="ARBA00023237"/>
    </source>
</evidence>
<dbReference type="Gene3D" id="3.30.1330.60">
    <property type="entry name" value="OmpA-like domain"/>
    <property type="match status" value="1"/>
</dbReference>
<dbReference type="InterPro" id="IPR050330">
    <property type="entry name" value="Bact_OuterMem_StrucFunc"/>
</dbReference>
<dbReference type="PANTHER" id="PTHR30329:SF21">
    <property type="entry name" value="LIPOPROTEIN YIAD-RELATED"/>
    <property type="match status" value="1"/>
</dbReference>
<dbReference type="InterPro" id="IPR006664">
    <property type="entry name" value="OMP_bac"/>
</dbReference>
<dbReference type="CDD" id="cd07185">
    <property type="entry name" value="OmpA_C-like"/>
    <property type="match status" value="1"/>
</dbReference>
<feature type="chain" id="PRO_5040858939" evidence="6">
    <location>
        <begin position="23"/>
        <end position="274"/>
    </location>
</feature>
<keyword evidence="2 6" id="KW-0732">Signal</keyword>
<evidence type="ECO:0000259" key="7">
    <source>
        <dbReference type="PROSITE" id="PS51123"/>
    </source>
</evidence>
<dbReference type="PROSITE" id="PS51257">
    <property type="entry name" value="PROKAR_LIPOPROTEIN"/>
    <property type="match status" value="1"/>
</dbReference>
<evidence type="ECO:0000256" key="6">
    <source>
        <dbReference type="SAM" id="SignalP"/>
    </source>
</evidence>
<name>A0A9X7MZC9_PSEDE</name>
<dbReference type="InterPro" id="IPR036737">
    <property type="entry name" value="OmpA-like_sf"/>
</dbReference>
<evidence type="ECO:0000256" key="2">
    <source>
        <dbReference type="ARBA" id="ARBA00022729"/>
    </source>
</evidence>
<dbReference type="InterPro" id="IPR006665">
    <property type="entry name" value="OmpA-like"/>
</dbReference>
<dbReference type="PROSITE" id="PS51123">
    <property type="entry name" value="OMPA_2"/>
    <property type="match status" value="1"/>
</dbReference>
<gene>
    <name evidence="8" type="ORF">F1C79_11160</name>
</gene>
<dbReference type="Gene3D" id="3.30.1450.10">
    <property type="match status" value="1"/>
</dbReference>
<evidence type="ECO:0000256" key="1">
    <source>
        <dbReference type="ARBA" id="ARBA00004442"/>
    </source>
</evidence>
<feature type="signal peptide" evidence="6">
    <location>
        <begin position="1"/>
        <end position="22"/>
    </location>
</feature>
<dbReference type="Pfam" id="PF04355">
    <property type="entry name" value="BamE"/>
    <property type="match status" value="1"/>
</dbReference>
<keyword evidence="9" id="KW-1185">Reference proteome</keyword>
<dbReference type="OrthoDB" id="1149075at2"/>
<organism evidence="8 9">
    <name type="scientific">Pseudomonas denitrificans</name>
    <dbReference type="NCBI Taxonomy" id="43306"/>
    <lineage>
        <taxon>Bacteria</taxon>
        <taxon>Pseudomonadati</taxon>
        <taxon>Pseudomonadota</taxon>
        <taxon>Gammaproteobacteria</taxon>
        <taxon>Pseudomonadales</taxon>
        <taxon>Pseudomonadaceae</taxon>
        <taxon>Halopseudomonas</taxon>
    </lineage>
</organism>
<evidence type="ECO:0000256" key="3">
    <source>
        <dbReference type="ARBA" id="ARBA00023136"/>
    </source>
</evidence>
<dbReference type="Pfam" id="PF00691">
    <property type="entry name" value="OmpA"/>
    <property type="match status" value="1"/>
</dbReference>
<dbReference type="InterPro" id="IPR007450">
    <property type="entry name" value="BamE_dom"/>
</dbReference>
<dbReference type="Proteomes" id="UP000326659">
    <property type="component" value="Chromosome"/>
</dbReference>
<reference evidence="8 9" key="1">
    <citation type="submission" date="2019-09" db="EMBL/GenBank/DDBJ databases">
        <title>Prosopis cineraria nodule microbiome.</title>
        <authorList>
            <person name="Chaluvadi S.R."/>
            <person name="Ali R."/>
            <person name="Wang X."/>
        </authorList>
    </citation>
    <scope>NUCLEOTIDE SEQUENCE [LARGE SCALE GENOMIC DNA]</scope>
    <source>
        <strain evidence="8 9">BG1</strain>
    </source>
</reference>
<keyword evidence="4" id="KW-0998">Cell outer membrane</keyword>
<evidence type="ECO:0000313" key="9">
    <source>
        <dbReference type="Proteomes" id="UP000326659"/>
    </source>
</evidence>
<sequence length="274" mass="29317">MNTFTIRNLCTLALACSGLLLAACGSHSVVDAQGHSADPQFPAISDSYRPQGSYVNLENLGKVQPGMGKAQLYELLGTPHFQEGLFGVHEWDYVLRFRRPGQQDLLCQYKVLFDKDMHAQTFLFSPADCLEQARPAPAQSPVTAPAASQRVTLGGDATFAFNSAELSPAGRASLAPLAEQLKAQQPSQISITGHTDRLGSPAYNLELSRRRAEAVRDYLAAAGVPFASMHVRGAGAAEPVADCPDLPRAQLINCLAADRRVVIESSAVAAQAQE</sequence>
<evidence type="ECO:0000256" key="5">
    <source>
        <dbReference type="PROSITE-ProRule" id="PRU00473"/>
    </source>
</evidence>
<dbReference type="GO" id="GO:0009279">
    <property type="term" value="C:cell outer membrane"/>
    <property type="evidence" value="ECO:0007669"/>
    <property type="project" value="UniProtKB-SubCell"/>
</dbReference>
<dbReference type="KEGG" id="pden:F1C79_11160"/>
<keyword evidence="3 5" id="KW-0472">Membrane</keyword>
<accession>A0A9X7MZC9</accession>
<protein>
    <submittedName>
        <fullName evidence="8">OmpA family protein</fullName>
    </submittedName>
</protein>
<dbReference type="AlphaFoldDB" id="A0A9X7MZC9"/>
<dbReference type="EMBL" id="CP043626">
    <property type="protein sequence ID" value="QEY72124.1"/>
    <property type="molecule type" value="Genomic_DNA"/>
</dbReference>
<dbReference type="PRINTS" id="PR01021">
    <property type="entry name" value="OMPADOMAIN"/>
</dbReference>
<comment type="subcellular location">
    <subcellularLocation>
        <location evidence="1">Cell outer membrane</location>
    </subcellularLocation>
</comment>
<evidence type="ECO:0000313" key="8">
    <source>
        <dbReference type="EMBL" id="QEY72124.1"/>
    </source>
</evidence>
<dbReference type="InterPro" id="IPR037873">
    <property type="entry name" value="BamE-like"/>
</dbReference>
<dbReference type="RefSeq" id="WP_151187450.1">
    <property type="nucleotide sequence ID" value="NZ_CP043626.1"/>
</dbReference>
<dbReference type="SUPFAM" id="SSF103088">
    <property type="entry name" value="OmpA-like"/>
    <property type="match status" value="1"/>
</dbReference>
<proteinExistence type="predicted"/>
<dbReference type="PANTHER" id="PTHR30329">
    <property type="entry name" value="STATOR ELEMENT OF FLAGELLAR MOTOR COMPLEX"/>
    <property type="match status" value="1"/>
</dbReference>